<feature type="chain" id="PRO_5037908098" description="Protein SERAC1" evidence="16">
    <location>
        <begin position="20"/>
        <end position="476"/>
    </location>
</feature>
<evidence type="ECO:0000256" key="1">
    <source>
        <dbReference type="ARBA" id="ARBA00004167"/>
    </source>
</evidence>
<dbReference type="GO" id="GO:0005739">
    <property type="term" value="C:mitochondrion"/>
    <property type="evidence" value="ECO:0007669"/>
    <property type="project" value="UniProtKB-SubCell"/>
</dbReference>
<evidence type="ECO:0000256" key="8">
    <source>
        <dbReference type="ARBA" id="ARBA00023098"/>
    </source>
</evidence>
<dbReference type="SUPFAM" id="SSF48371">
    <property type="entry name" value="ARM repeat"/>
    <property type="match status" value="1"/>
</dbReference>
<evidence type="ECO:0000256" key="10">
    <source>
        <dbReference type="ARBA" id="ARBA00023136"/>
    </source>
</evidence>
<dbReference type="Gene3D" id="1.25.10.10">
    <property type="entry name" value="Leucine-rich Repeat Variant"/>
    <property type="match status" value="1"/>
</dbReference>
<evidence type="ECO:0000256" key="6">
    <source>
        <dbReference type="ARBA" id="ARBA00022824"/>
    </source>
</evidence>
<dbReference type="InterPro" id="IPR016024">
    <property type="entry name" value="ARM-type_fold"/>
</dbReference>
<dbReference type="GO" id="GO:0005783">
    <property type="term" value="C:endoplasmic reticulum"/>
    <property type="evidence" value="ECO:0007669"/>
    <property type="project" value="UniProtKB-SubCell"/>
</dbReference>
<protein>
    <recommendedName>
        <fullName evidence="14">Protein SERAC1</fullName>
    </recommendedName>
    <alternativeName>
        <fullName evidence="15">Serine active site-containing protein 1</fullName>
    </alternativeName>
</protein>
<keyword evidence="11" id="KW-0594">Phospholipid biosynthesis</keyword>
<dbReference type="AlphaFoldDB" id="A0A915D611"/>
<evidence type="ECO:0000256" key="2">
    <source>
        <dbReference type="ARBA" id="ARBA00004173"/>
    </source>
</evidence>
<proteinExistence type="inferred from homology"/>
<dbReference type="Gene3D" id="3.40.50.1820">
    <property type="entry name" value="alpha/beta hydrolase"/>
    <property type="match status" value="1"/>
</dbReference>
<dbReference type="GO" id="GO:0016020">
    <property type="term" value="C:membrane"/>
    <property type="evidence" value="ECO:0007669"/>
    <property type="project" value="UniProtKB-SubCell"/>
</dbReference>
<accession>A0A915D611</accession>
<dbReference type="WBParaSite" id="jg16417">
    <property type="protein sequence ID" value="jg16417"/>
    <property type="gene ID" value="jg16417"/>
</dbReference>
<keyword evidence="17" id="KW-1185">Reference proteome</keyword>
<evidence type="ECO:0000256" key="5">
    <source>
        <dbReference type="ARBA" id="ARBA00022692"/>
    </source>
</evidence>
<dbReference type="SUPFAM" id="SSF53474">
    <property type="entry name" value="alpha/beta-Hydrolases"/>
    <property type="match status" value="1"/>
</dbReference>
<feature type="signal peptide" evidence="16">
    <location>
        <begin position="1"/>
        <end position="19"/>
    </location>
</feature>
<name>A0A915D611_9BILA</name>
<evidence type="ECO:0000256" key="16">
    <source>
        <dbReference type="SAM" id="SignalP"/>
    </source>
</evidence>
<reference evidence="18" key="1">
    <citation type="submission" date="2022-11" db="UniProtKB">
        <authorList>
            <consortium name="WormBaseParasite"/>
        </authorList>
    </citation>
    <scope>IDENTIFICATION</scope>
</reference>
<evidence type="ECO:0000256" key="7">
    <source>
        <dbReference type="ARBA" id="ARBA00022989"/>
    </source>
</evidence>
<dbReference type="InterPro" id="IPR052374">
    <property type="entry name" value="SERAC1"/>
</dbReference>
<keyword evidence="10" id="KW-0472">Membrane</keyword>
<evidence type="ECO:0000256" key="15">
    <source>
        <dbReference type="ARBA" id="ARBA00041701"/>
    </source>
</evidence>
<dbReference type="InterPro" id="IPR029058">
    <property type="entry name" value="AB_hydrolase_fold"/>
</dbReference>
<dbReference type="InterPro" id="IPR011989">
    <property type="entry name" value="ARM-like"/>
</dbReference>
<dbReference type="PANTHER" id="PTHR48182:SF2">
    <property type="entry name" value="PROTEIN SERAC1"/>
    <property type="match status" value="1"/>
</dbReference>
<keyword evidence="9" id="KW-0496">Mitochondrion</keyword>
<evidence type="ECO:0000256" key="11">
    <source>
        <dbReference type="ARBA" id="ARBA00023209"/>
    </source>
</evidence>
<sequence length="476" mass="54350">MKRKAWNLTCSTCAAASLGLSWFTWPKQDQPSSSPEVRHVQNQLDWIKLAFEGSDLLQYYQPSRDWSKDQQEQQSEEDIYLLLHQLEIDSGGTWQKCQEALLATTSSSNSNYDRLVKLLSMLLYKSEFDVCEKLLQQDILHILYCLLTTSHYQPSNKAIPLLSLKILSNLAENCKQAAQQISESSLLPLLATMINHPVNEEEAVLAHKVMVNMLYSLQMGSYKLSPDLYELYSPPLDQSPLLDVVFVHGLRGNAFRTWRQKERPGKKTTLFWPREWLPGDLSSPIRIIAIDYSSRFFRFGAMLDTIESRSKRFQSQFTQAGVGKRPLVFICHSMGGLLVKHLLVDNEELRSKTIGVLFMATPHRGSPIASSLSYSLLRPSDDVRLLTEESEVNRELHANFSQVMHQIPLFVTILESKKTKVLGKWRLVVPWDSAVFGLGSVYHVDTHHHGVCKPEDRESASYRIVLNFLRDALRLA</sequence>
<dbReference type="PANTHER" id="PTHR48182">
    <property type="entry name" value="PROTEIN SERAC1"/>
    <property type="match status" value="1"/>
</dbReference>
<dbReference type="Proteomes" id="UP000887574">
    <property type="component" value="Unplaced"/>
</dbReference>
<evidence type="ECO:0000313" key="18">
    <source>
        <dbReference type="WBParaSite" id="jg16417"/>
    </source>
</evidence>
<evidence type="ECO:0000256" key="14">
    <source>
        <dbReference type="ARBA" id="ARBA00040991"/>
    </source>
</evidence>
<comment type="similarity">
    <text evidence="13">Belongs to the SERAC1 family.</text>
</comment>
<organism evidence="17 18">
    <name type="scientific">Ditylenchus dipsaci</name>
    <dbReference type="NCBI Taxonomy" id="166011"/>
    <lineage>
        <taxon>Eukaryota</taxon>
        <taxon>Metazoa</taxon>
        <taxon>Ecdysozoa</taxon>
        <taxon>Nematoda</taxon>
        <taxon>Chromadorea</taxon>
        <taxon>Rhabditida</taxon>
        <taxon>Tylenchina</taxon>
        <taxon>Tylenchomorpha</taxon>
        <taxon>Sphaerularioidea</taxon>
        <taxon>Anguinidae</taxon>
        <taxon>Anguininae</taxon>
        <taxon>Ditylenchus</taxon>
    </lineage>
</organism>
<evidence type="ECO:0000256" key="13">
    <source>
        <dbReference type="ARBA" id="ARBA00038024"/>
    </source>
</evidence>
<comment type="subcellular location">
    <subcellularLocation>
        <location evidence="3">Endoplasmic reticulum</location>
    </subcellularLocation>
    <subcellularLocation>
        <location evidence="1">Membrane</location>
        <topology evidence="1">Single-pass membrane protein</topology>
    </subcellularLocation>
    <subcellularLocation>
        <location evidence="2">Mitochondrion</location>
    </subcellularLocation>
</comment>
<evidence type="ECO:0000313" key="17">
    <source>
        <dbReference type="Proteomes" id="UP000887574"/>
    </source>
</evidence>
<keyword evidence="8" id="KW-0443">Lipid metabolism</keyword>
<evidence type="ECO:0000256" key="4">
    <source>
        <dbReference type="ARBA" id="ARBA00022516"/>
    </source>
</evidence>
<keyword evidence="7" id="KW-1133">Transmembrane helix</keyword>
<keyword evidence="5" id="KW-0812">Transmembrane</keyword>
<keyword evidence="4" id="KW-0444">Lipid biosynthesis</keyword>
<evidence type="ECO:0000256" key="9">
    <source>
        <dbReference type="ARBA" id="ARBA00023128"/>
    </source>
</evidence>
<keyword evidence="6" id="KW-0256">Endoplasmic reticulum</keyword>
<evidence type="ECO:0000256" key="3">
    <source>
        <dbReference type="ARBA" id="ARBA00004240"/>
    </source>
</evidence>
<evidence type="ECO:0000256" key="12">
    <source>
        <dbReference type="ARBA" id="ARBA00023264"/>
    </source>
</evidence>
<keyword evidence="12" id="KW-1208">Phospholipid metabolism</keyword>
<keyword evidence="16" id="KW-0732">Signal</keyword>
<dbReference type="GO" id="GO:0008654">
    <property type="term" value="P:phospholipid biosynthetic process"/>
    <property type="evidence" value="ECO:0007669"/>
    <property type="project" value="UniProtKB-KW"/>
</dbReference>